<dbReference type="EMBL" id="OW240915">
    <property type="protein sequence ID" value="CAH2286057.1"/>
    <property type="molecule type" value="Genomic_DNA"/>
</dbReference>
<sequence>NPGNELADAQMVPDMLMRREAELKALAEACKMASAGTPIKNSEAQVGLRPTQCRKPQRRSQQSSGK</sequence>
<feature type="region of interest" description="Disordered" evidence="1">
    <location>
        <begin position="39"/>
        <end position="66"/>
    </location>
</feature>
<evidence type="ECO:0000313" key="3">
    <source>
        <dbReference type="Proteomes" id="UP001295444"/>
    </source>
</evidence>
<organism evidence="2 3">
    <name type="scientific">Pelobates cultripes</name>
    <name type="common">Western spadefoot toad</name>
    <dbReference type="NCBI Taxonomy" id="61616"/>
    <lineage>
        <taxon>Eukaryota</taxon>
        <taxon>Metazoa</taxon>
        <taxon>Chordata</taxon>
        <taxon>Craniata</taxon>
        <taxon>Vertebrata</taxon>
        <taxon>Euteleostomi</taxon>
        <taxon>Amphibia</taxon>
        <taxon>Batrachia</taxon>
        <taxon>Anura</taxon>
        <taxon>Pelobatoidea</taxon>
        <taxon>Pelobatidae</taxon>
        <taxon>Pelobates</taxon>
    </lineage>
</organism>
<protein>
    <submittedName>
        <fullName evidence="2">Uncharacterized protein</fullName>
    </submittedName>
</protein>
<evidence type="ECO:0000256" key="1">
    <source>
        <dbReference type="SAM" id="MobiDB-lite"/>
    </source>
</evidence>
<feature type="non-terminal residue" evidence="2">
    <location>
        <position position="1"/>
    </location>
</feature>
<reference evidence="2" key="1">
    <citation type="submission" date="2022-03" db="EMBL/GenBank/DDBJ databases">
        <authorList>
            <person name="Alioto T."/>
            <person name="Alioto T."/>
            <person name="Gomez Garrido J."/>
        </authorList>
    </citation>
    <scope>NUCLEOTIDE SEQUENCE</scope>
</reference>
<proteinExistence type="predicted"/>
<feature type="non-terminal residue" evidence="2">
    <location>
        <position position="66"/>
    </location>
</feature>
<dbReference type="AlphaFoldDB" id="A0AAD1W2L6"/>
<keyword evidence="3" id="KW-1185">Reference proteome</keyword>
<gene>
    <name evidence="2" type="ORF">PECUL_23A054298</name>
</gene>
<evidence type="ECO:0000313" key="2">
    <source>
        <dbReference type="EMBL" id="CAH2286057.1"/>
    </source>
</evidence>
<dbReference type="Proteomes" id="UP001295444">
    <property type="component" value="Chromosome 04"/>
</dbReference>
<name>A0AAD1W2L6_PELCU</name>
<accession>A0AAD1W2L6</accession>